<name>A0A3B1ALF6_9ZZZZ</name>
<accession>A0A3B1ALF6</accession>
<evidence type="ECO:0000256" key="2">
    <source>
        <dbReference type="ARBA" id="ARBA00022840"/>
    </source>
</evidence>
<dbReference type="PROSITE" id="PS00455">
    <property type="entry name" value="AMP_BINDING"/>
    <property type="match status" value="1"/>
</dbReference>
<organism evidence="4">
    <name type="scientific">hydrothermal vent metagenome</name>
    <dbReference type="NCBI Taxonomy" id="652676"/>
    <lineage>
        <taxon>unclassified sequences</taxon>
        <taxon>metagenomes</taxon>
        <taxon>ecological metagenomes</taxon>
    </lineage>
</organism>
<dbReference type="InterPro" id="IPR020845">
    <property type="entry name" value="AMP-binding_CS"/>
</dbReference>
<feature type="domain" description="AMP-dependent synthetase/ligase" evidence="3">
    <location>
        <begin position="30"/>
        <end position="395"/>
    </location>
</feature>
<evidence type="ECO:0000259" key="3">
    <source>
        <dbReference type="Pfam" id="PF00501"/>
    </source>
</evidence>
<dbReference type="AlphaFoldDB" id="A0A3B1ALF6"/>
<dbReference type="InterPro" id="IPR000873">
    <property type="entry name" value="AMP-dep_synth/lig_dom"/>
</dbReference>
<dbReference type="PANTHER" id="PTHR43272">
    <property type="entry name" value="LONG-CHAIN-FATTY-ACID--COA LIGASE"/>
    <property type="match status" value="1"/>
</dbReference>
<dbReference type="EMBL" id="UOFW01000181">
    <property type="protein sequence ID" value="VAX06746.1"/>
    <property type="molecule type" value="Genomic_DNA"/>
</dbReference>
<dbReference type="InterPro" id="IPR042099">
    <property type="entry name" value="ANL_N_sf"/>
</dbReference>
<dbReference type="GO" id="GO:0004467">
    <property type="term" value="F:long-chain fatty acid-CoA ligase activity"/>
    <property type="evidence" value="ECO:0007669"/>
    <property type="project" value="TreeGrafter"/>
</dbReference>
<protein>
    <recommendedName>
        <fullName evidence="3">AMP-dependent synthetase/ligase domain-containing protein</fullName>
    </recommendedName>
</protein>
<evidence type="ECO:0000313" key="4">
    <source>
        <dbReference type="EMBL" id="VAX06746.1"/>
    </source>
</evidence>
<dbReference type="Pfam" id="PF23562">
    <property type="entry name" value="AMP-binding_C_3"/>
    <property type="match status" value="1"/>
</dbReference>
<keyword evidence="2" id="KW-0067">ATP-binding</keyword>
<dbReference type="GO" id="GO:0016020">
    <property type="term" value="C:membrane"/>
    <property type="evidence" value="ECO:0007669"/>
    <property type="project" value="TreeGrafter"/>
</dbReference>
<dbReference type="PANTHER" id="PTHR43272:SF33">
    <property type="entry name" value="AMP-BINDING DOMAIN-CONTAINING PROTEIN-RELATED"/>
    <property type="match status" value="1"/>
</dbReference>
<proteinExistence type="predicted"/>
<dbReference type="Gene3D" id="3.40.50.12780">
    <property type="entry name" value="N-terminal domain of ligase-like"/>
    <property type="match status" value="1"/>
</dbReference>
<keyword evidence="1" id="KW-0547">Nucleotide-binding</keyword>
<gene>
    <name evidence="4" type="ORF">MNBD_ALPHA03-372</name>
</gene>
<dbReference type="SUPFAM" id="SSF56801">
    <property type="entry name" value="Acetyl-CoA synthetase-like"/>
    <property type="match status" value="1"/>
</dbReference>
<evidence type="ECO:0000256" key="1">
    <source>
        <dbReference type="ARBA" id="ARBA00022741"/>
    </source>
</evidence>
<dbReference type="GO" id="GO:0005524">
    <property type="term" value="F:ATP binding"/>
    <property type="evidence" value="ECO:0007669"/>
    <property type="project" value="UniProtKB-KW"/>
</dbReference>
<dbReference type="Pfam" id="PF00501">
    <property type="entry name" value="AMP-binding"/>
    <property type="match status" value="1"/>
</dbReference>
<sequence>MNILKSDIELGEFTPNVGVMFLNNRDAYGSSPAFAEHRSGDYKYWSWSELTRDIISLSAHLLRSGLDPEDDKLSRVIFIAGNTYRRLVTEMAVMSCGLVSVPIFAKYPNPLMEDLIKFSEGAMLVSDSPEKIASLKAACHPERLLLLSPKAEGADIDAKELTFFDDAAAHETSPETIDNIEKIFQNVAPPQLAMIMYTSGTSGFPKGVQLHHSNIMSQQKALELLWHPKPKMRFLCYLPWHHSFGGLFERFFALHSGGCLAIDDSFGKDIDRLLENFSVIKPHVYFSVPVIYQAIIGKILTSEKAEKDFFHDDLKFIFTAAAPLPLSTSDVFRKMNIPVLEAWGLTETSPCCTLTDFSMDRIPGIVGFPIPGVELTLGADNELLVRGANVMSGYFHNEPATNKALTKGGWFHTGDIGDITPDGIKIISRKERMFKLSNGEKLFPANIEENVCRRCKFVKYAYVFGSGQKNPFMLIFPNSELMAASLRNQMDDPVCKFPGDCQSLSHCLSSCVEEINNYQLTGFERIGKALVVQRELTLEENELTPSFKLIPRRIEEKYKPYIDAMQGEDYDNLPPDAFVIILE</sequence>
<reference evidence="4" key="1">
    <citation type="submission" date="2018-06" db="EMBL/GenBank/DDBJ databases">
        <authorList>
            <person name="Zhirakovskaya E."/>
        </authorList>
    </citation>
    <scope>NUCLEOTIDE SEQUENCE</scope>
</reference>